<sequence>MTAAAPARPDRRLAGRLRRYWRPLAACVAIAVLLTIALGALRARPYVTGIAGGAAMPVDIAGTRGLFDAGPHRLAVTFRDGDYERMLDDYFDDGEKGYVEADLTIDGTPVPSVGIRLRGAASLTDLTRAGRPRPERPAGGRPDGRPEPDGRGPDGRGPERWPDRDRWPDRGGGDGPWSDGDEGPWWDREGRGDRHHGRGWRDRDDRPGRGDRDDRGDHGPRDDGAWEDRGSRAGRGSDEGRSDEGGSDGGRSGERRSGEDRADEHGPQAGSVAGERGAPEGRGTGGPGRGADADRRGGDTDRRGGGGPADGGGRGSGERDPDPDRDPDREPDPDRDPDRGRGDGPDRGRDGPWPGPRPDRDRRPDRGDNRPAGAAPTAPAGTPVGPGVAPLATEKPETLPWLIRFDEFVAGRRYQGLREIAVRVGGPAGVTGLNEALALNLLAGAGEPAPRFAYAGFTVNDRPAAARLVVEQPDTGVAQRLTGPGVLYRALADGRPGAPAGDRNGYRHDLAQLTADRGHDLKPVADLLRWVERAPDAAFDRELGRRVDVPALARYVALRNLLLDPGPAADPGRPYYLWYDLRRKLFTPLARDHDLAFADPADRGPYERGGPPTAPRAARPGLTQRFLARPAFRAAYRTAYRDLYRRVYASGRATKAAADLGAVLATVPGVDRAAATRETERLRTLTRQRTRTLATDPLITDKPR</sequence>
<dbReference type="PANTHER" id="PTHR40050:SF1">
    <property type="entry name" value="INNER SPORE COAT PROTEIN H"/>
    <property type="match status" value="1"/>
</dbReference>
<keyword evidence="2" id="KW-1133">Transmembrane helix</keyword>
<feature type="region of interest" description="Disordered" evidence="1">
    <location>
        <begin position="597"/>
        <end position="620"/>
    </location>
</feature>
<comment type="caution">
    <text evidence="3">The sequence shown here is derived from an EMBL/GenBank/DDBJ whole genome shotgun (WGS) entry which is preliminary data.</text>
</comment>
<feature type="compositionally biased region" description="Basic and acidic residues" evidence="1">
    <location>
        <begin position="251"/>
        <end position="266"/>
    </location>
</feature>
<keyword evidence="4" id="KW-1185">Reference proteome</keyword>
<feature type="region of interest" description="Disordered" evidence="1">
    <location>
        <begin position="119"/>
        <end position="392"/>
    </location>
</feature>
<feature type="transmembrane region" description="Helical" evidence="2">
    <location>
        <begin position="20"/>
        <end position="41"/>
    </location>
</feature>
<dbReference type="Proteomes" id="UP000649739">
    <property type="component" value="Unassembled WGS sequence"/>
</dbReference>
<keyword evidence="2" id="KW-0472">Membrane</keyword>
<gene>
    <name evidence="3" type="ORF">GCM10010123_10770</name>
</gene>
<dbReference type="PANTHER" id="PTHR40050">
    <property type="entry name" value="INNER SPORE COAT PROTEIN H"/>
    <property type="match status" value="1"/>
</dbReference>
<evidence type="ECO:0000256" key="2">
    <source>
        <dbReference type="SAM" id="Phobius"/>
    </source>
</evidence>
<feature type="compositionally biased region" description="Gly residues" evidence="1">
    <location>
        <begin position="280"/>
        <end position="289"/>
    </location>
</feature>
<organism evidence="3 4">
    <name type="scientific">Pilimelia anulata</name>
    <dbReference type="NCBI Taxonomy" id="53371"/>
    <lineage>
        <taxon>Bacteria</taxon>
        <taxon>Bacillati</taxon>
        <taxon>Actinomycetota</taxon>
        <taxon>Actinomycetes</taxon>
        <taxon>Micromonosporales</taxon>
        <taxon>Micromonosporaceae</taxon>
        <taxon>Pilimelia</taxon>
    </lineage>
</organism>
<reference evidence="3" key="1">
    <citation type="journal article" date="2014" name="Int. J. Syst. Evol. Microbiol.">
        <title>Complete genome sequence of Corynebacterium casei LMG S-19264T (=DSM 44701T), isolated from a smear-ripened cheese.</title>
        <authorList>
            <consortium name="US DOE Joint Genome Institute (JGI-PGF)"/>
            <person name="Walter F."/>
            <person name="Albersmeier A."/>
            <person name="Kalinowski J."/>
            <person name="Ruckert C."/>
        </authorList>
    </citation>
    <scope>NUCLEOTIDE SEQUENCE</scope>
    <source>
        <strain evidence="3">JCM 3090</strain>
    </source>
</reference>
<feature type="compositionally biased region" description="Basic and acidic residues" evidence="1">
    <location>
        <begin position="132"/>
        <end position="172"/>
    </location>
</feature>
<evidence type="ECO:0000313" key="3">
    <source>
        <dbReference type="EMBL" id="GGJ82979.1"/>
    </source>
</evidence>
<feature type="compositionally biased region" description="Basic and acidic residues" evidence="1">
    <location>
        <begin position="291"/>
        <end position="304"/>
    </location>
</feature>
<dbReference type="AlphaFoldDB" id="A0A8J3B835"/>
<dbReference type="InterPro" id="IPR014867">
    <property type="entry name" value="Spore_coat_CotH_CotH2/3/7"/>
</dbReference>
<feature type="compositionally biased region" description="Low complexity" evidence="1">
    <location>
        <begin position="608"/>
        <end position="620"/>
    </location>
</feature>
<name>A0A8J3B835_9ACTN</name>
<dbReference type="Pfam" id="PF08757">
    <property type="entry name" value="CotH"/>
    <property type="match status" value="1"/>
</dbReference>
<feature type="compositionally biased region" description="Gly residues" evidence="1">
    <location>
        <begin position="305"/>
        <end position="315"/>
    </location>
</feature>
<feature type="compositionally biased region" description="Basic and acidic residues" evidence="1">
    <location>
        <begin position="316"/>
        <end position="350"/>
    </location>
</feature>
<reference evidence="3" key="2">
    <citation type="submission" date="2020-09" db="EMBL/GenBank/DDBJ databases">
        <authorList>
            <person name="Sun Q."/>
            <person name="Ohkuma M."/>
        </authorList>
    </citation>
    <scope>NUCLEOTIDE SEQUENCE</scope>
    <source>
        <strain evidence="3">JCM 3090</strain>
    </source>
</reference>
<feature type="compositionally biased region" description="Low complexity" evidence="1">
    <location>
        <begin position="370"/>
        <end position="390"/>
    </location>
</feature>
<feature type="compositionally biased region" description="Basic and acidic residues" evidence="1">
    <location>
        <begin position="597"/>
        <end position="606"/>
    </location>
</feature>
<protein>
    <submittedName>
        <fullName evidence="3">Uncharacterized protein</fullName>
    </submittedName>
</protein>
<evidence type="ECO:0000313" key="4">
    <source>
        <dbReference type="Proteomes" id="UP000649739"/>
    </source>
</evidence>
<keyword evidence="2" id="KW-0812">Transmembrane</keyword>
<evidence type="ECO:0000256" key="1">
    <source>
        <dbReference type="SAM" id="MobiDB-lite"/>
    </source>
</evidence>
<accession>A0A8J3B835</accession>
<feature type="compositionally biased region" description="Basic and acidic residues" evidence="1">
    <location>
        <begin position="357"/>
        <end position="369"/>
    </location>
</feature>
<proteinExistence type="predicted"/>
<dbReference type="RefSeq" id="WP_189168932.1">
    <property type="nucleotide sequence ID" value="NZ_BMQB01000002.1"/>
</dbReference>
<feature type="compositionally biased region" description="Basic and acidic residues" evidence="1">
    <location>
        <begin position="199"/>
        <end position="244"/>
    </location>
</feature>
<dbReference type="EMBL" id="BMQB01000002">
    <property type="protein sequence ID" value="GGJ82979.1"/>
    <property type="molecule type" value="Genomic_DNA"/>
</dbReference>